<dbReference type="AlphaFoldDB" id="A0A1H6HET1"/>
<sequence length="328" mass="36367">MPVRIWHKAMNPDAVSAALEEISPDSLAAIGADVMDGYYNSLQPMQMTMFADLAVRRGARAAILGFSFNTSPPPSLRQAFKQAHPDVSFFVREQDSLERFTRFIDVKAELVADLAFLLKPAEGTADEEAVRTWVDDRHAKGDTVLAFNIHPMLIKDATQGQIDRLIHAGERVVRRISACRKVSWLILCHDFREGVGDDLCLVPLAERLRNGGMDNLFLPPGEHTAAEIKGMVRHADAVVTGRMHLAIGSLSMGLPILAITYQSKFAGLFAHFGLPEWAMVPPEGLEDTDAMTDLVVRFVENLDDLRSRVAENLPQVLAFSNKNFTFLQ</sequence>
<dbReference type="EMBL" id="FNWO01000004">
    <property type="protein sequence ID" value="SEH32658.1"/>
    <property type="molecule type" value="Genomic_DNA"/>
</dbReference>
<reference evidence="3" key="1">
    <citation type="submission" date="2016-10" db="EMBL/GenBank/DDBJ databases">
        <authorList>
            <person name="Varghese N."/>
            <person name="Submissions S."/>
        </authorList>
    </citation>
    <scope>NUCLEOTIDE SEQUENCE [LARGE SCALE GENOMIC DNA]</scope>
    <source>
        <strain evidence="3">DSM 13234</strain>
    </source>
</reference>
<evidence type="ECO:0000259" key="1">
    <source>
        <dbReference type="Pfam" id="PF04230"/>
    </source>
</evidence>
<keyword evidence="3" id="KW-1185">Reference proteome</keyword>
<dbReference type="Pfam" id="PF04230">
    <property type="entry name" value="PS_pyruv_trans"/>
    <property type="match status" value="1"/>
</dbReference>
<dbReference type="PANTHER" id="PTHR36836">
    <property type="entry name" value="COLANIC ACID BIOSYNTHESIS PROTEIN WCAK"/>
    <property type="match status" value="1"/>
</dbReference>
<evidence type="ECO:0000313" key="2">
    <source>
        <dbReference type="EMBL" id="SEH32658.1"/>
    </source>
</evidence>
<organism evidence="2 3">
    <name type="scientific">Magnetospirillum fulvum</name>
    <name type="common">Rhodospirillum fulvum</name>
    <dbReference type="NCBI Taxonomy" id="1082"/>
    <lineage>
        <taxon>Bacteria</taxon>
        <taxon>Pseudomonadati</taxon>
        <taxon>Pseudomonadota</taxon>
        <taxon>Alphaproteobacteria</taxon>
        <taxon>Rhodospirillales</taxon>
        <taxon>Rhodospirillaceae</taxon>
        <taxon>Magnetospirillum</taxon>
    </lineage>
</organism>
<feature type="domain" description="Polysaccharide pyruvyl transferase" evidence="1">
    <location>
        <begin position="25"/>
        <end position="263"/>
    </location>
</feature>
<proteinExistence type="predicted"/>
<gene>
    <name evidence="2" type="ORF">SAMN04244559_01290</name>
</gene>
<evidence type="ECO:0000313" key="3">
    <source>
        <dbReference type="Proteomes" id="UP000182983"/>
    </source>
</evidence>
<name>A0A1H6HET1_MAGFU</name>
<dbReference type="GO" id="GO:0016740">
    <property type="term" value="F:transferase activity"/>
    <property type="evidence" value="ECO:0007669"/>
    <property type="project" value="UniProtKB-KW"/>
</dbReference>
<dbReference type="Proteomes" id="UP000182983">
    <property type="component" value="Unassembled WGS sequence"/>
</dbReference>
<dbReference type="PANTHER" id="PTHR36836:SF1">
    <property type="entry name" value="COLANIC ACID BIOSYNTHESIS PROTEIN WCAK"/>
    <property type="match status" value="1"/>
</dbReference>
<dbReference type="InterPro" id="IPR007345">
    <property type="entry name" value="Polysacch_pyruvyl_Trfase"/>
</dbReference>
<protein>
    <submittedName>
        <fullName evidence="2">Polysaccharide pyruvyl transferase family protein WcaK</fullName>
    </submittedName>
</protein>
<accession>A0A1H6HET1</accession>
<keyword evidence="2" id="KW-0808">Transferase</keyword>